<dbReference type="Proteomes" id="UP001168877">
    <property type="component" value="Unassembled WGS sequence"/>
</dbReference>
<feature type="compositionally biased region" description="Basic and acidic residues" evidence="1">
    <location>
        <begin position="170"/>
        <end position="181"/>
    </location>
</feature>
<feature type="compositionally biased region" description="Polar residues" evidence="1">
    <location>
        <begin position="118"/>
        <end position="165"/>
    </location>
</feature>
<dbReference type="EMBL" id="JAUESC010000002">
    <property type="protein sequence ID" value="KAK0605146.1"/>
    <property type="molecule type" value="Genomic_DNA"/>
</dbReference>
<reference evidence="2" key="2">
    <citation type="submission" date="2023-06" db="EMBL/GenBank/DDBJ databases">
        <authorList>
            <person name="Swenson N.G."/>
            <person name="Wegrzyn J.L."/>
            <person name="Mcevoy S.L."/>
        </authorList>
    </citation>
    <scope>NUCLEOTIDE SEQUENCE</scope>
    <source>
        <strain evidence="2">NS2018</strain>
        <tissue evidence="2">Leaf</tissue>
    </source>
</reference>
<organism evidence="2 3">
    <name type="scientific">Acer saccharum</name>
    <name type="common">Sugar maple</name>
    <dbReference type="NCBI Taxonomy" id="4024"/>
    <lineage>
        <taxon>Eukaryota</taxon>
        <taxon>Viridiplantae</taxon>
        <taxon>Streptophyta</taxon>
        <taxon>Embryophyta</taxon>
        <taxon>Tracheophyta</taxon>
        <taxon>Spermatophyta</taxon>
        <taxon>Magnoliopsida</taxon>
        <taxon>eudicotyledons</taxon>
        <taxon>Gunneridae</taxon>
        <taxon>Pentapetalae</taxon>
        <taxon>rosids</taxon>
        <taxon>malvids</taxon>
        <taxon>Sapindales</taxon>
        <taxon>Sapindaceae</taxon>
        <taxon>Hippocastanoideae</taxon>
        <taxon>Acereae</taxon>
        <taxon>Acer</taxon>
    </lineage>
</organism>
<comment type="caution">
    <text evidence="2">The sequence shown here is derived from an EMBL/GenBank/DDBJ whole genome shotgun (WGS) entry which is preliminary data.</text>
</comment>
<keyword evidence="3" id="KW-1185">Reference proteome</keyword>
<proteinExistence type="predicted"/>
<evidence type="ECO:0000313" key="3">
    <source>
        <dbReference type="Proteomes" id="UP001168877"/>
    </source>
</evidence>
<feature type="region of interest" description="Disordered" evidence="1">
    <location>
        <begin position="1"/>
        <end position="225"/>
    </location>
</feature>
<reference evidence="2" key="1">
    <citation type="journal article" date="2022" name="Plant J.">
        <title>Strategies of tolerance reflected in two North American maple genomes.</title>
        <authorList>
            <person name="McEvoy S.L."/>
            <person name="Sezen U.U."/>
            <person name="Trouern-Trend A."/>
            <person name="McMahon S.M."/>
            <person name="Schaberg P.G."/>
            <person name="Yang J."/>
            <person name="Wegrzyn J.L."/>
            <person name="Swenson N.G."/>
        </authorList>
    </citation>
    <scope>NUCLEOTIDE SEQUENCE</scope>
    <source>
        <strain evidence="2">NS2018</strain>
    </source>
</reference>
<name>A0AA39SUP5_ACESA</name>
<accession>A0AA39SUP5</accession>
<protein>
    <submittedName>
        <fullName evidence="2">Uncharacterized protein</fullName>
    </submittedName>
</protein>
<sequence>MAGQNRWTTRNPDDPKDSGQVDPETDIHCCSWSKPKLKPSDQSINTEQPPRVDPGPDDCCCPCLKPKPDERRDAPKVQRWQGTVDIPKGNSNGSKKPDERSDAPKVQQWQGTVVIPKGNSNGNNKNTWSDNMQPNDSSGVSRGQQVILKNNKYTENDPVETTKNGAVNEFKGKQMWAHDQENSDGIPGNMKPKALKIKNLAAPDRTTNKKKSRKKVRTRAPTPQT</sequence>
<gene>
    <name evidence="2" type="ORF">LWI29_023262</name>
</gene>
<dbReference type="AlphaFoldDB" id="A0AA39SUP5"/>
<evidence type="ECO:0000256" key="1">
    <source>
        <dbReference type="SAM" id="MobiDB-lite"/>
    </source>
</evidence>
<feature type="compositionally biased region" description="Polar residues" evidence="1">
    <location>
        <begin position="1"/>
        <end position="10"/>
    </location>
</feature>
<feature type="compositionally biased region" description="Basic residues" evidence="1">
    <location>
        <begin position="208"/>
        <end position="218"/>
    </location>
</feature>
<feature type="compositionally biased region" description="Basic and acidic residues" evidence="1">
    <location>
        <begin position="66"/>
        <end position="76"/>
    </location>
</feature>
<evidence type="ECO:0000313" key="2">
    <source>
        <dbReference type="EMBL" id="KAK0605146.1"/>
    </source>
</evidence>